<organism evidence="3 4">
    <name type="scientific">Symbiodinium microadriaticum</name>
    <name type="common">Dinoflagellate</name>
    <name type="synonym">Zooxanthella microadriatica</name>
    <dbReference type="NCBI Taxonomy" id="2951"/>
    <lineage>
        <taxon>Eukaryota</taxon>
        <taxon>Sar</taxon>
        <taxon>Alveolata</taxon>
        <taxon>Dinophyceae</taxon>
        <taxon>Suessiales</taxon>
        <taxon>Symbiodiniaceae</taxon>
        <taxon>Symbiodinium</taxon>
    </lineage>
</organism>
<comment type="caution">
    <text evidence="3">The sequence shown here is derived from an EMBL/GenBank/DDBJ whole genome shotgun (WGS) entry which is preliminary data.</text>
</comment>
<feature type="region of interest" description="Disordered" evidence="1">
    <location>
        <begin position="219"/>
        <end position="241"/>
    </location>
</feature>
<feature type="transmembrane region" description="Helical" evidence="2">
    <location>
        <begin position="482"/>
        <end position="502"/>
    </location>
</feature>
<feature type="transmembrane region" description="Helical" evidence="2">
    <location>
        <begin position="21"/>
        <end position="42"/>
    </location>
</feature>
<sequence length="660" mass="72406">MVELGKKPLLANHEKSNALPLQIMFLICWFVPFISSSLVVPLSLDYAIAMGQSATGSGVFLGGGTIFSVGLTSESNWNQRYARQVYILFSSLGVVGYFSLAFVTQACTTWDLPARRQWFWWSQLFVGGATTVMTLPTIAWNTMWNKITPAKDKTFWMIMAQCCEGRRTLTALLRRDREYCSEKARKFYDFFVSLDLEVPRLGQGPSHLGFYQRPEHLRCNRAKNRGPRRRQRASAHPSDAPSVVEILDPQECLAAIDVSVEPDDSMSLALFVDAPSRQALIGFADANTARRQPGIPTSQRPMRDQVMGTRALVEVLKKTSRRGCRNGGFILGPPMFSAISAMVRQGREVSPISMMAWSYMGLIAFSMFNLFYGILVFPTEIHPEPELPADAEKDEALEAAPEQLPPADRERIVFLMVAYAFERPFSVAAIEVATIMLLEVSYGWSAEMCGFAFIVIAASSLTLTACSTMLLQRKIVSESTVFITASAAGLCGVFLLFDWHSFGTFGAGSLLLADAIVYGGASVANGIGEGWGCRAATPGTSYSIEVYRVRNIIGVNVSRFLAPITARFILDFGGRNVYAALQLILCCMGTWTVYKTVSLVWKGTAAGLGSRKAEEAHETKIKALIALAFKELAAAGDRFSRGECGKGCKLNGLDEQGTDS</sequence>
<feature type="transmembrane region" description="Helical" evidence="2">
    <location>
        <begin position="85"/>
        <end position="106"/>
    </location>
</feature>
<keyword evidence="2" id="KW-0472">Membrane</keyword>
<reference evidence="3 4" key="1">
    <citation type="submission" date="2016-02" db="EMBL/GenBank/DDBJ databases">
        <title>Genome analysis of coral dinoflagellate symbionts highlights evolutionary adaptations to a symbiotic lifestyle.</title>
        <authorList>
            <person name="Aranda M."/>
            <person name="Li Y."/>
            <person name="Liew Y.J."/>
            <person name="Baumgarten S."/>
            <person name="Simakov O."/>
            <person name="Wilson M."/>
            <person name="Piel J."/>
            <person name="Ashoor H."/>
            <person name="Bougouffa S."/>
            <person name="Bajic V.B."/>
            <person name="Ryu T."/>
            <person name="Ravasi T."/>
            <person name="Bayer T."/>
            <person name="Micklem G."/>
            <person name="Kim H."/>
            <person name="Bhak J."/>
            <person name="Lajeunesse T.C."/>
            <person name="Voolstra C.R."/>
        </authorList>
    </citation>
    <scope>NUCLEOTIDE SEQUENCE [LARGE SCALE GENOMIC DNA]</scope>
    <source>
        <strain evidence="3 4">CCMP2467</strain>
    </source>
</reference>
<feature type="transmembrane region" description="Helical" evidence="2">
    <location>
        <begin position="54"/>
        <end position="73"/>
    </location>
</feature>
<feature type="compositionally biased region" description="Basic residues" evidence="1">
    <location>
        <begin position="219"/>
        <end position="233"/>
    </location>
</feature>
<protein>
    <submittedName>
        <fullName evidence="3">Uncharacterized protein</fullName>
    </submittedName>
</protein>
<proteinExistence type="predicted"/>
<feature type="transmembrane region" description="Helical" evidence="2">
    <location>
        <begin position="118"/>
        <end position="140"/>
    </location>
</feature>
<keyword evidence="2" id="KW-0812">Transmembrane</keyword>
<dbReference type="SUPFAM" id="SSF103473">
    <property type="entry name" value="MFS general substrate transporter"/>
    <property type="match status" value="1"/>
</dbReference>
<gene>
    <name evidence="3" type="ORF">AK812_SmicGene31798</name>
</gene>
<feature type="transmembrane region" description="Helical" evidence="2">
    <location>
        <begin position="356"/>
        <end position="377"/>
    </location>
</feature>
<evidence type="ECO:0000313" key="4">
    <source>
        <dbReference type="Proteomes" id="UP000186817"/>
    </source>
</evidence>
<feature type="transmembrane region" description="Helical" evidence="2">
    <location>
        <begin position="450"/>
        <end position="470"/>
    </location>
</feature>
<dbReference type="InterPro" id="IPR036259">
    <property type="entry name" value="MFS_trans_sf"/>
</dbReference>
<accession>A0A1Q9CVP6</accession>
<name>A0A1Q9CVP6_SYMMI</name>
<dbReference type="Proteomes" id="UP000186817">
    <property type="component" value="Unassembled WGS sequence"/>
</dbReference>
<evidence type="ECO:0000256" key="1">
    <source>
        <dbReference type="SAM" id="MobiDB-lite"/>
    </source>
</evidence>
<dbReference type="OrthoDB" id="424129at2759"/>
<evidence type="ECO:0000256" key="2">
    <source>
        <dbReference type="SAM" id="Phobius"/>
    </source>
</evidence>
<dbReference type="AlphaFoldDB" id="A0A1Q9CVP6"/>
<dbReference type="EMBL" id="LSRX01000886">
    <property type="protein sequence ID" value="OLP87003.1"/>
    <property type="molecule type" value="Genomic_DNA"/>
</dbReference>
<keyword evidence="4" id="KW-1185">Reference proteome</keyword>
<evidence type="ECO:0000313" key="3">
    <source>
        <dbReference type="EMBL" id="OLP87003.1"/>
    </source>
</evidence>
<keyword evidence="2" id="KW-1133">Transmembrane helix</keyword>